<organism evidence="2 3">
    <name type="scientific">Pseudomonas benzenivorans</name>
    <dbReference type="NCBI Taxonomy" id="556533"/>
    <lineage>
        <taxon>Bacteria</taxon>
        <taxon>Pseudomonadati</taxon>
        <taxon>Pseudomonadota</taxon>
        <taxon>Gammaproteobacteria</taxon>
        <taxon>Pseudomonadales</taxon>
        <taxon>Pseudomonadaceae</taxon>
        <taxon>Pseudomonas</taxon>
    </lineage>
</organism>
<protein>
    <recommendedName>
        <fullName evidence="4">Mercury ion transport protein</fullName>
    </recommendedName>
</protein>
<reference evidence="2" key="1">
    <citation type="submission" date="2021-04" db="EMBL/GenBank/DDBJ databases">
        <title>Oceanospirillales bacteria with DddD are important DMSP degraders in coastal seawater.</title>
        <authorList>
            <person name="Liu J."/>
        </authorList>
    </citation>
    <scope>NUCLEOTIDE SEQUENCE</scope>
    <source>
        <strain evidence="2">D13-4</strain>
    </source>
</reference>
<dbReference type="EMBL" id="CP073346">
    <property type="protein sequence ID" value="UTW08937.1"/>
    <property type="molecule type" value="Genomic_DNA"/>
</dbReference>
<evidence type="ECO:0000256" key="1">
    <source>
        <dbReference type="SAM" id="Phobius"/>
    </source>
</evidence>
<keyword evidence="1" id="KW-0812">Transmembrane</keyword>
<feature type="transmembrane region" description="Helical" evidence="1">
    <location>
        <begin position="68"/>
        <end position="88"/>
    </location>
</feature>
<dbReference type="RefSeq" id="WP_255839612.1">
    <property type="nucleotide sequence ID" value="NZ_CP073346.1"/>
</dbReference>
<name>A0ABY5H9D2_9PSED</name>
<keyword evidence="3" id="KW-1185">Reference proteome</keyword>
<accession>A0ABY5H9D2</accession>
<keyword evidence="1" id="KW-0472">Membrane</keyword>
<evidence type="ECO:0000313" key="2">
    <source>
        <dbReference type="EMBL" id="UTW08937.1"/>
    </source>
</evidence>
<sequence length="141" mass="15100">MARLARHNSTPQVEPAPPGSVLRWLALLSSSGTLICCALPILLVSLGLGTAVAALTAELPLLITLVEYKAWVFAVSAALLAVAGYSTFRPSRLCPVDPALAAACQRAQRLSARLFWLSLTIWSLGFLMAYLALPVRIWLGE</sequence>
<feature type="transmembrane region" description="Helical" evidence="1">
    <location>
        <begin position="114"/>
        <end position="133"/>
    </location>
</feature>
<gene>
    <name evidence="2" type="ORF">KDW96_06415</name>
</gene>
<dbReference type="Proteomes" id="UP001059672">
    <property type="component" value="Chromosome"/>
</dbReference>
<evidence type="ECO:0000313" key="3">
    <source>
        <dbReference type="Proteomes" id="UP001059672"/>
    </source>
</evidence>
<feature type="transmembrane region" description="Helical" evidence="1">
    <location>
        <begin position="21"/>
        <end position="48"/>
    </location>
</feature>
<proteinExistence type="predicted"/>
<keyword evidence="1" id="KW-1133">Transmembrane helix</keyword>
<evidence type="ECO:0008006" key="4">
    <source>
        <dbReference type="Google" id="ProtNLM"/>
    </source>
</evidence>